<gene>
    <name evidence="1" type="ORF">L6452_06358</name>
</gene>
<evidence type="ECO:0000313" key="2">
    <source>
        <dbReference type="Proteomes" id="UP001055879"/>
    </source>
</evidence>
<comment type="caution">
    <text evidence="1">The sequence shown here is derived from an EMBL/GenBank/DDBJ whole genome shotgun (WGS) entry which is preliminary data.</text>
</comment>
<proteinExistence type="predicted"/>
<accession>A0ACB9EK12</accession>
<evidence type="ECO:0000313" key="1">
    <source>
        <dbReference type="EMBL" id="KAI3758786.1"/>
    </source>
</evidence>
<sequence length="72" mass="8448">MTLLGSFFQLMDAGNLADVELLEVTWDVNWKCWFFQHGVFEDSRVYGKCVLLLDAHQGFEEMLLQAGYDLWR</sequence>
<dbReference type="EMBL" id="CM042048">
    <property type="protein sequence ID" value="KAI3758786.1"/>
    <property type="molecule type" value="Genomic_DNA"/>
</dbReference>
<reference evidence="1 2" key="2">
    <citation type="journal article" date="2022" name="Mol. Ecol. Resour.">
        <title>The genomes of chicory, endive, great burdock and yacon provide insights into Asteraceae paleo-polyploidization history and plant inulin production.</title>
        <authorList>
            <person name="Fan W."/>
            <person name="Wang S."/>
            <person name="Wang H."/>
            <person name="Wang A."/>
            <person name="Jiang F."/>
            <person name="Liu H."/>
            <person name="Zhao H."/>
            <person name="Xu D."/>
            <person name="Zhang Y."/>
        </authorList>
    </citation>
    <scope>NUCLEOTIDE SEQUENCE [LARGE SCALE GENOMIC DNA]</scope>
    <source>
        <strain evidence="2">cv. Niubang</strain>
    </source>
</reference>
<name>A0ACB9EK12_ARCLA</name>
<protein>
    <submittedName>
        <fullName evidence="1">Uncharacterized protein</fullName>
    </submittedName>
</protein>
<organism evidence="1 2">
    <name type="scientific">Arctium lappa</name>
    <name type="common">Greater burdock</name>
    <name type="synonym">Lappa major</name>
    <dbReference type="NCBI Taxonomy" id="4217"/>
    <lineage>
        <taxon>Eukaryota</taxon>
        <taxon>Viridiplantae</taxon>
        <taxon>Streptophyta</taxon>
        <taxon>Embryophyta</taxon>
        <taxon>Tracheophyta</taxon>
        <taxon>Spermatophyta</taxon>
        <taxon>Magnoliopsida</taxon>
        <taxon>eudicotyledons</taxon>
        <taxon>Gunneridae</taxon>
        <taxon>Pentapetalae</taxon>
        <taxon>asterids</taxon>
        <taxon>campanulids</taxon>
        <taxon>Asterales</taxon>
        <taxon>Asteraceae</taxon>
        <taxon>Carduoideae</taxon>
        <taxon>Cardueae</taxon>
        <taxon>Arctiinae</taxon>
        <taxon>Arctium</taxon>
    </lineage>
</organism>
<dbReference type="Proteomes" id="UP001055879">
    <property type="component" value="Linkage Group LG02"/>
</dbReference>
<keyword evidence="2" id="KW-1185">Reference proteome</keyword>
<reference evidence="2" key="1">
    <citation type="journal article" date="2022" name="Mol. Ecol. Resour.">
        <title>The genomes of chicory, endive, great burdock and yacon provide insights into Asteraceae palaeo-polyploidization history and plant inulin production.</title>
        <authorList>
            <person name="Fan W."/>
            <person name="Wang S."/>
            <person name="Wang H."/>
            <person name="Wang A."/>
            <person name="Jiang F."/>
            <person name="Liu H."/>
            <person name="Zhao H."/>
            <person name="Xu D."/>
            <person name="Zhang Y."/>
        </authorList>
    </citation>
    <scope>NUCLEOTIDE SEQUENCE [LARGE SCALE GENOMIC DNA]</scope>
    <source>
        <strain evidence="2">cv. Niubang</strain>
    </source>
</reference>